<protein>
    <submittedName>
        <fullName evidence="1">Uncharacterized protein</fullName>
    </submittedName>
</protein>
<organism evidence="1 2">
    <name type="scientific">Mycobacterium leprae</name>
    <dbReference type="NCBI Taxonomy" id="1769"/>
    <lineage>
        <taxon>Bacteria</taxon>
        <taxon>Bacillati</taxon>
        <taxon>Actinomycetota</taxon>
        <taxon>Actinomycetes</taxon>
        <taxon>Mycobacteriales</taxon>
        <taxon>Mycobacteriaceae</taxon>
        <taxon>Mycobacterium</taxon>
    </lineage>
</organism>
<reference evidence="1 2" key="1">
    <citation type="submission" date="2018-05" db="EMBL/GenBank/DDBJ databases">
        <title>Evolution of small genomes with special reference to Mycobacterium leprae.</title>
        <authorList>
            <person name="Mohanty P.S."/>
            <person name="Bansal A.K."/>
            <person name="Gupta U.D."/>
            <person name="Naaz F."/>
            <person name="Dwivedi V.D."/>
            <person name="Singh H."/>
            <person name="Gupta G."/>
            <person name="Sharma S."/>
            <person name="Arora M."/>
        </authorList>
    </citation>
    <scope>NUCLEOTIDE SEQUENCE [LARGE SCALE GENOMIC DNA]</scope>
    <source>
        <strain evidence="1 2">MRHRU-235-G</strain>
    </source>
</reference>
<dbReference type="EMBL" id="CP029543">
    <property type="protein sequence ID" value="AWV47779.1"/>
    <property type="molecule type" value="Genomic_DNA"/>
</dbReference>
<evidence type="ECO:0000313" key="2">
    <source>
        <dbReference type="Proteomes" id="UP000249682"/>
    </source>
</evidence>
<name>A0AAD0KQU1_MYCLR</name>
<dbReference type="Proteomes" id="UP000249682">
    <property type="component" value="Chromosome"/>
</dbReference>
<evidence type="ECO:0000313" key="1">
    <source>
        <dbReference type="EMBL" id="AWV47779.1"/>
    </source>
</evidence>
<dbReference type="RefSeq" id="WP_041322610.1">
    <property type="nucleotide sequence ID" value="NZ_CP029543.1"/>
</dbReference>
<proteinExistence type="predicted"/>
<accession>A0AAD0KQU1</accession>
<dbReference type="AlphaFoldDB" id="A0AAD0KQU1"/>
<gene>
    <name evidence="1" type="ORF">DIJ64_05960</name>
</gene>
<sequence length="59" mass="6719">MTRVRVATAARWFGADDAVAKEMEMPDQVVCRWLTRWADVTVHPVDQQQAQQEGSRSAM</sequence>